<protein>
    <submittedName>
        <fullName evidence="2">Uncharacterized protein</fullName>
    </submittedName>
</protein>
<dbReference type="EMBL" id="KQ258338">
    <property type="protein sequence ID" value="KOM26738.1"/>
    <property type="molecule type" value="Genomic_DNA"/>
</dbReference>
<feature type="region of interest" description="Disordered" evidence="1">
    <location>
        <begin position="203"/>
        <end position="237"/>
    </location>
</feature>
<dbReference type="AlphaFoldDB" id="A0A0L9T835"/>
<evidence type="ECO:0000313" key="3">
    <source>
        <dbReference type="Proteomes" id="UP000053144"/>
    </source>
</evidence>
<evidence type="ECO:0000313" key="2">
    <source>
        <dbReference type="EMBL" id="KOM26738.1"/>
    </source>
</evidence>
<organism evidence="2 3">
    <name type="scientific">Phaseolus angularis</name>
    <name type="common">Azuki bean</name>
    <name type="synonym">Vigna angularis</name>
    <dbReference type="NCBI Taxonomy" id="3914"/>
    <lineage>
        <taxon>Eukaryota</taxon>
        <taxon>Viridiplantae</taxon>
        <taxon>Streptophyta</taxon>
        <taxon>Embryophyta</taxon>
        <taxon>Tracheophyta</taxon>
        <taxon>Spermatophyta</taxon>
        <taxon>Magnoliopsida</taxon>
        <taxon>eudicotyledons</taxon>
        <taxon>Gunneridae</taxon>
        <taxon>Pentapetalae</taxon>
        <taxon>rosids</taxon>
        <taxon>fabids</taxon>
        <taxon>Fabales</taxon>
        <taxon>Fabaceae</taxon>
        <taxon>Papilionoideae</taxon>
        <taxon>50 kb inversion clade</taxon>
        <taxon>NPAAA clade</taxon>
        <taxon>indigoferoid/millettioid clade</taxon>
        <taxon>Phaseoleae</taxon>
        <taxon>Vigna</taxon>
    </lineage>
</organism>
<dbReference type="Proteomes" id="UP000053144">
    <property type="component" value="Unassembled WGS sequence"/>
</dbReference>
<feature type="compositionally biased region" description="Low complexity" evidence="1">
    <location>
        <begin position="174"/>
        <end position="185"/>
    </location>
</feature>
<name>A0A0L9T835_PHAAN</name>
<sequence length="237" mass="25603">MASNSAQRKRVKTIGLKNKKRPSELDGWISGGEVQSKFLDCWKKHSLPNSIRCCHVSKSSTNISNRPDDATSVILALISGPIRFCHITTHDTSALTHEHHLPPTETLVAVPLPPLPQPPRRPFPLVAADIGQTATINRAAAPLRHRTATTKARLSSTIRNLVAPLRHHLPRTAPPSTSTATIAPPCRASPPLTQALHRIIRNLRSSSPFSEPNRDSAMDAASPVTTPPPSSSLQSSS</sequence>
<evidence type="ECO:0000256" key="1">
    <source>
        <dbReference type="SAM" id="MobiDB-lite"/>
    </source>
</evidence>
<gene>
    <name evidence="2" type="ORF">LR48_Vigan311s000700</name>
</gene>
<reference evidence="3" key="1">
    <citation type="journal article" date="2015" name="Proc. Natl. Acad. Sci. U.S.A.">
        <title>Genome sequencing of adzuki bean (Vigna angularis) provides insight into high starch and low fat accumulation and domestication.</title>
        <authorList>
            <person name="Yang K."/>
            <person name="Tian Z."/>
            <person name="Chen C."/>
            <person name="Luo L."/>
            <person name="Zhao B."/>
            <person name="Wang Z."/>
            <person name="Yu L."/>
            <person name="Li Y."/>
            <person name="Sun Y."/>
            <person name="Li W."/>
            <person name="Chen Y."/>
            <person name="Li Y."/>
            <person name="Zhang Y."/>
            <person name="Ai D."/>
            <person name="Zhao J."/>
            <person name="Shang C."/>
            <person name="Ma Y."/>
            <person name="Wu B."/>
            <person name="Wang M."/>
            <person name="Gao L."/>
            <person name="Sun D."/>
            <person name="Zhang P."/>
            <person name="Guo F."/>
            <person name="Wang W."/>
            <person name="Li Y."/>
            <person name="Wang J."/>
            <person name="Varshney R.K."/>
            <person name="Wang J."/>
            <person name="Ling H.Q."/>
            <person name="Wan P."/>
        </authorList>
    </citation>
    <scope>NUCLEOTIDE SEQUENCE</scope>
    <source>
        <strain evidence="3">cv. Jingnong 6</strain>
    </source>
</reference>
<proteinExistence type="predicted"/>
<feature type="region of interest" description="Disordered" evidence="1">
    <location>
        <begin position="168"/>
        <end position="190"/>
    </location>
</feature>
<accession>A0A0L9T835</accession>
<dbReference type="Gramene" id="KOM26738">
    <property type="protein sequence ID" value="KOM26738"/>
    <property type="gene ID" value="LR48_Vigan311s000700"/>
</dbReference>